<evidence type="ECO:0000256" key="1">
    <source>
        <dbReference type="SAM" id="MobiDB-lite"/>
    </source>
</evidence>
<comment type="caution">
    <text evidence="2">The sequence shown here is derived from an EMBL/GenBank/DDBJ whole genome shotgun (WGS) entry which is preliminary data.</text>
</comment>
<feature type="compositionally biased region" description="Low complexity" evidence="1">
    <location>
        <begin position="73"/>
        <end position="82"/>
    </location>
</feature>
<protein>
    <submittedName>
        <fullName evidence="2">Uncharacterized protein</fullName>
    </submittedName>
</protein>
<dbReference type="Proteomes" id="UP000230002">
    <property type="component" value="Unassembled WGS sequence"/>
</dbReference>
<keyword evidence="3" id="KW-1185">Reference proteome</keyword>
<dbReference type="EMBL" id="AYKW01000001">
    <property type="protein sequence ID" value="PIL36443.1"/>
    <property type="molecule type" value="Genomic_DNA"/>
</dbReference>
<gene>
    <name evidence="2" type="ORF">GSI_00132</name>
</gene>
<proteinExistence type="predicted"/>
<name>A0A2G8SRV5_9APHY</name>
<feature type="region of interest" description="Disordered" evidence="1">
    <location>
        <begin position="36"/>
        <end position="117"/>
    </location>
</feature>
<reference evidence="2 3" key="1">
    <citation type="journal article" date="2015" name="Sci. Rep.">
        <title>Chromosome-level genome map provides insights into diverse defense mechanisms in the medicinal fungus Ganoderma sinense.</title>
        <authorList>
            <person name="Zhu Y."/>
            <person name="Xu J."/>
            <person name="Sun C."/>
            <person name="Zhou S."/>
            <person name="Xu H."/>
            <person name="Nelson D.R."/>
            <person name="Qian J."/>
            <person name="Song J."/>
            <person name="Luo H."/>
            <person name="Xiang L."/>
            <person name="Li Y."/>
            <person name="Xu Z."/>
            <person name="Ji A."/>
            <person name="Wang L."/>
            <person name="Lu S."/>
            <person name="Hayward A."/>
            <person name="Sun W."/>
            <person name="Li X."/>
            <person name="Schwartz D.C."/>
            <person name="Wang Y."/>
            <person name="Chen S."/>
        </authorList>
    </citation>
    <scope>NUCLEOTIDE SEQUENCE [LARGE SCALE GENOMIC DNA]</scope>
    <source>
        <strain evidence="2 3">ZZ0214-1</strain>
    </source>
</reference>
<dbReference type="AlphaFoldDB" id="A0A2G8SRV5"/>
<evidence type="ECO:0000313" key="3">
    <source>
        <dbReference type="Proteomes" id="UP000230002"/>
    </source>
</evidence>
<evidence type="ECO:0000313" key="2">
    <source>
        <dbReference type="EMBL" id="PIL36443.1"/>
    </source>
</evidence>
<sequence length="117" mass="12599">MDSEWRLARYLPCIRTAIYYYQPLRTVEQCSLLASSSSSSSFPAPPLQLQPFTSLAQPPSSGLVPRLAPPSALPSSTSSSTPRPTPAPSSSGAWTRGCGRRSGRGRSSREPVSFLRT</sequence>
<accession>A0A2G8SRV5</accession>
<organism evidence="2 3">
    <name type="scientific">Ganoderma sinense ZZ0214-1</name>
    <dbReference type="NCBI Taxonomy" id="1077348"/>
    <lineage>
        <taxon>Eukaryota</taxon>
        <taxon>Fungi</taxon>
        <taxon>Dikarya</taxon>
        <taxon>Basidiomycota</taxon>
        <taxon>Agaricomycotina</taxon>
        <taxon>Agaricomycetes</taxon>
        <taxon>Polyporales</taxon>
        <taxon>Polyporaceae</taxon>
        <taxon>Ganoderma</taxon>
    </lineage>
</organism>